<proteinExistence type="predicted"/>
<dbReference type="EMBL" id="QUZK01000034">
    <property type="protein sequence ID" value="RFF30587.1"/>
    <property type="molecule type" value="Genomic_DNA"/>
</dbReference>
<gene>
    <name evidence="2" type="ORF">DZC52_07610</name>
</gene>
<reference evidence="2 3" key="1">
    <citation type="submission" date="2018-08" db="EMBL/GenBank/DDBJ databases">
        <title>Wenzhouxiangella salilacus sp. nov., a novel bacterium isolated from a saline lake in Xinjiang Province, China.</title>
        <authorList>
            <person name="Han S."/>
        </authorList>
    </citation>
    <scope>NUCLEOTIDE SEQUENCE [LARGE SCALE GENOMIC DNA]</scope>
    <source>
        <strain evidence="2 3">XDB06</strain>
    </source>
</reference>
<evidence type="ECO:0000313" key="3">
    <source>
        <dbReference type="Proteomes" id="UP000260351"/>
    </source>
</evidence>
<dbReference type="AlphaFoldDB" id="A0A3E1K8Z4"/>
<feature type="transmembrane region" description="Helical" evidence="1">
    <location>
        <begin position="138"/>
        <end position="164"/>
    </location>
</feature>
<comment type="caution">
    <text evidence="2">The sequence shown here is derived from an EMBL/GenBank/DDBJ whole genome shotgun (WGS) entry which is preliminary data.</text>
</comment>
<keyword evidence="3" id="KW-1185">Reference proteome</keyword>
<protein>
    <submittedName>
        <fullName evidence="2">Uncharacterized protein</fullName>
    </submittedName>
</protein>
<evidence type="ECO:0000313" key="2">
    <source>
        <dbReference type="EMBL" id="RFF30587.1"/>
    </source>
</evidence>
<name>A0A3E1K8Z4_9GAMM</name>
<accession>A0A3E1K8Z4</accession>
<sequence length="174" mass="19036">MGPDSHTEHSGKAGAVHFIEGILENQSQKSIATMVSSEEDEMSYYQVTYKKGDRVETFYVSGADKESALEQAKTDNADCNSDSLLSIKPYGGSDRYSTGRGIASFMAFLGWVGVILSIILLFPVFLGQDNQSFEYVVSWASFIAAYFAGSLFLVGTAVVMRAIFDIADNSFKEE</sequence>
<keyword evidence="1" id="KW-1133">Transmembrane helix</keyword>
<evidence type="ECO:0000256" key="1">
    <source>
        <dbReference type="SAM" id="Phobius"/>
    </source>
</evidence>
<feature type="transmembrane region" description="Helical" evidence="1">
    <location>
        <begin position="105"/>
        <end position="126"/>
    </location>
</feature>
<dbReference type="Proteomes" id="UP000260351">
    <property type="component" value="Unassembled WGS sequence"/>
</dbReference>
<organism evidence="2 3">
    <name type="scientific">Wenzhouxiangella sediminis</name>
    <dbReference type="NCBI Taxonomy" id="1792836"/>
    <lineage>
        <taxon>Bacteria</taxon>
        <taxon>Pseudomonadati</taxon>
        <taxon>Pseudomonadota</taxon>
        <taxon>Gammaproteobacteria</taxon>
        <taxon>Chromatiales</taxon>
        <taxon>Wenzhouxiangellaceae</taxon>
        <taxon>Wenzhouxiangella</taxon>
    </lineage>
</organism>
<keyword evidence="1" id="KW-0472">Membrane</keyword>
<keyword evidence="1" id="KW-0812">Transmembrane</keyword>